<dbReference type="VEuPathDB" id="VectorBase:ACON2_035738"/>
<feature type="compositionally biased region" description="Low complexity" evidence="1">
    <location>
        <begin position="330"/>
        <end position="341"/>
    </location>
</feature>
<dbReference type="Proteomes" id="UP000075882">
    <property type="component" value="Unassembled WGS sequence"/>
</dbReference>
<sequence>LLKRIICSIFQEMQVIFDRNVFLTSPYETKTKFSSAVLIFLQVLRYARKLCPSMSATSNKGLYRRKQAADERSISFDQTVISDYDEEESDTLTELSRESLTSSQGRSSIGSIPWAEDAIKQNQTEWERIDRMFYGEEDLPSDAKLREEILEWTSVFPFLRVTGKPITIVESVHAKGHDPFHEEIFLVDPPLPSRTRSSRSGRERGPSKQTAREVECMLASCDLGKCLCISSGQALRSGNQPQAVQMKAGRRSGTDLGAPEAIERAEKPFIKVKPLNSLMVPQGPVVSVGSYGLLITNHHCVGPGSYQALSGGSRNCSAQSVTHLSHNTDGNSYGGRSRNGNLQRKLAPLPHRPPQQQSHLHQNKSSKSIESTILSASASATQNRIPPLAKNYKFLVQNSYVAPTLLAEIEQRHHGKLNVVKSATTRYMASSPTKHLFALPALTGIDGLVRHSPVTGVAALQRSPGKNRVFRSEVIGRSISAAVTQKQNPI</sequence>
<accession>A0A8W7PAX6</accession>
<evidence type="ECO:0000256" key="1">
    <source>
        <dbReference type="SAM" id="MobiDB-lite"/>
    </source>
</evidence>
<name>A0A8W7PAX6_ANOCL</name>
<dbReference type="EnsemblMetazoa" id="ACOM028833-RA">
    <property type="protein sequence ID" value="ACOM028833-PA.1"/>
    <property type="gene ID" value="ACOM028833"/>
</dbReference>
<feature type="region of interest" description="Disordered" evidence="1">
    <location>
        <begin position="322"/>
        <end position="369"/>
    </location>
</feature>
<proteinExistence type="predicted"/>
<evidence type="ECO:0008006" key="3">
    <source>
        <dbReference type="Google" id="ProtNLM"/>
    </source>
</evidence>
<feature type="compositionally biased region" description="Polar residues" evidence="1">
    <location>
        <begin position="354"/>
        <end position="369"/>
    </location>
</feature>
<reference evidence="2" key="1">
    <citation type="submission" date="2022-08" db="UniProtKB">
        <authorList>
            <consortium name="EnsemblMetazoa"/>
        </authorList>
    </citation>
    <scope>IDENTIFICATION</scope>
</reference>
<feature type="compositionally biased region" description="Basic and acidic residues" evidence="1">
    <location>
        <begin position="200"/>
        <end position="211"/>
    </location>
</feature>
<dbReference type="AlphaFoldDB" id="A0A8W7PAX6"/>
<dbReference type="InterPro" id="IPR039630">
    <property type="entry name" value="FAM149"/>
</dbReference>
<protein>
    <recommendedName>
        <fullName evidence="3">DUF3719 domain-containing protein</fullName>
    </recommendedName>
</protein>
<evidence type="ECO:0000313" key="2">
    <source>
        <dbReference type="EnsemblMetazoa" id="ACOM028833-PA.1"/>
    </source>
</evidence>
<dbReference type="PANTHER" id="PTHR31997:SF1">
    <property type="entry name" value="AGAP003710-PA"/>
    <property type="match status" value="1"/>
</dbReference>
<feature type="region of interest" description="Disordered" evidence="1">
    <location>
        <begin position="188"/>
        <end position="211"/>
    </location>
</feature>
<dbReference type="PANTHER" id="PTHR31997">
    <property type="entry name" value="AGAP003710-PA"/>
    <property type="match status" value="1"/>
</dbReference>
<organism evidence="2">
    <name type="scientific">Anopheles coluzzii</name>
    <name type="common">African malaria mosquito</name>
    <dbReference type="NCBI Taxonomy" id="1518534"/>
    <lineage>
        <taxon>Eukaryota</taxon>
        <taxon>Metazoa</taxon>
        <taxon>Ecdysozoa</taxon>
        <taxon>Arthropoda</taxon>
        <taxon>Hexapoda</taxon>
        <taxon>Insecta</taxon>
        <taxon>Pterygota</taxon>
        <taxon>Neoptera</taxon>
        <taxon>Endopterygota</taxon>
        <taxon>Diptera</taxon>
        <taxon>Nematocera</taxon>
        <taxon>Culicoidea</taxon>
        <taxon>Culicidae</taxon>
        <taxon>Anophelinae</taxon>
        <taxon>Anopheles</taxon>
    </lineage>
</organism>